<dbReference type="OrthoDB" id="9763933at2"/>
<reference evidence="3 4" key="1">
    <citation type="submission" date="2019-06" db="EMBL/GenBank/DDBJ databases">
        <title>Sorghum-associated microbial communities from plants grown in Nebraska, USA.</title>
        <authorList>
            <person name="Schachtman D."/>
        </authorList>
    </citation>
    <scope>NUCLEOTIDE SEQUENCE [LARGE SCALE GENOMIC DNA]</scope>
    <source>
        <strain evidence="3 4">1209</strain>
    </source>
</reference>
<dbReference type="InterPro" id="IPR023296">
    <property type="entry name" value="Glyco_hydro_beta-prop_sf"/>
</dbReference>
<keyword evidence="1" id="KW-0732">Signal</keyword>
<evidence type="ECO:0000256" key="1">
    <source>
        <dbReference type="SAM" id="SignalP"/>
    </source>
</evidence>
<proteinExistence type="predicted"/>
<dbReference type="RefSeq" id="WP_145671686.1">
    <property type="nucleotide sequence ID" value="NZ_VIWO01000006.1"/>
</dbReference>
<dbReference type="PROSITE" id="PS50022">
    <property type="entry name" value="FA58C_3"/>
    <property type="match status" value="1"/>
</dbReference>
<accession>A0A561PM93</accession>
<comment type="caution">
    <text evidence="3">The sequence shown here is derived from an EMBL/GenBank/DDBJ whole genome shotgun (WGS) entry which is preliminary data.</text>
</comment>
<feature type="signal peptide" evidence="1">
    <location>
        <begin position="1"/>
        <end position="19"/>
    </location>
</feature>
<dbReference type="SUPFAM" id="SSF75005">
    <property type="entry name" value="Arabinanase/levansucrase/invertase"/>
    <property type="match status" value="2"/>
</dbReference>
<keyword evidence="4" id="KW-1185">Reference proteome</keyword>
<dbReference type="AlphaFoldDB" id="A0A561PM93"/>
<dbReference type="Gene3D" id="2.115.10.20">
    <property type="entry name" value="Glycosyl hydrolase domain, family 43"/>
    <property type="match status" value="1"/>
</dbReference>
<feature type="chain" id="PRO_5021769443" description="F5/8 type C domain-containing protein" evidence="1">
    <location>
        <begin position="20"/>
        <end position="570"/>
    </location>
</feature>
<dbReference type="InterPro" id="IPR008979">
    <property type="entry name" value="Galactose-bd-like_sf"/>
</dbReference>
<name>A0A561PM93_9BACT</name>
<dbReference type="InterPro" id="IPR000421">
    <property type="entry name" value="FA58C"/>
</dbReference>
<protein>
    <recommendedName>
        <fullName evidence="2">F5/8 type C domain-containing protein</fullName>
    </recommendedName>
</protein>
<organism evidence="3 4">
    <name type="scientific">Chitinophaga polysaccharea</name>
    <dbReference type="NCBI Taxonomy" id="1293035"/>
    <lineage>
        <taxon>Bacteria</taxon>
        <taxon>Pseudomonadati</taxon>
        <taxon>Bacteroidota</taxon>
        <taxon>Chitinophagia</taxon>
        <taxon>Chitinophagales</taxon>
        <taxon>Chitinophagaceae</taxon>
        <taxon>Chitinophaga</taxon>
    </lineage>
</organism>
<dbReference type="Gene3D" id="2.60.120.260">
    <property type="entry name" value="Galactose-binding domain-like"/>
    <property type="match status" value="1"/>
</dbReference>
<sequence>MKLYAVLFMAAAVAFFGCGKTTLQKIAVAKVMATQQAVVFQSTDIPVTSVAASSALWPAAALKDSNDATIWSSNTHTSASVTEWAAYWFSGFDSVNYIKVLPRYSGAGALGFPVNFNIYTSNGSSWVLAATDTAFPAPRQGWVILPLPFTVYTNGIQIVATTLGKDDVNNYVFQLAEVSAGFDTKFDHFKFMGNNNVYQQNEIRNVGSGAFNPNKMTNWNYDERSPLIAAQPGGNSNIYAPSIQANGGAWNVYFGGWDGTTDYHDRISVTVTNDNFLTFNPHTLVIDKGVMIHMNNETVIKTSDGIWRMFYTTYGGSPAINKPGYATSTNGVNWTPSSGNAAYLLNMSGYANWNNADVNGSNVMYNESGTYHLYFNDFNYASTGHAFAVHHATSTDMVNFSYTGDVLSEALIAQDVKKFTYNSNSYYLMAMHINSNQLRYSIGTSPVNFAASQQLTTNLGSADQYITAAGFVMKDNRLYGVLYGAGPVSTLDHNAIHAKWLQKKVLFISDGTGAQWGDIERAYGPDRIRLYMNTNIETGHFYVYDTDGSTLLYTSPQVTMRSGDIWEYRP</sequence>
<dbReference type="Proteomes" id="UP000320811">
    <property type="component" value="Unassembled WGS sequence"/>
</dbReference>
<feature type="domain" description="F5/8 type C" evidence="2">
    <location>
        <begin position="27"/>
        <end position="126"/>
    </location>
</feature>
<dbReference type="PROSITE" id="PS51257">
    <property type="entry name" value="PROKAR_LIPOPROTEIN"/>
    <property type="match status" value="1"/>
</dbReference>
<evidence type="ECO:0000313" key="3">
    <source>
        <dbReference type="EMBL" id="TWF39220.1"/>
    </source>
</evidence>
<dbReference type="EMBL" id="VIWO01000006">
    <property type="protein sequence ID" value="TWF39220.1"/>
    <property type="molecule type" value="Genomic_DNA"/>
</dbReference>
<gene>
    <name evidence="3" type="ORF">FHW36_106452</name>
</gene>
<dbReference type="SUPFAM" id="SSF49785">
    <property type="entry name" value="Galactose-binding domain-like"/>
    <property type="match status" value="1"/>
</dbReference>
<evidence type="ECO:0000259" key="2">
    <source>
        <dbReference type="PROSITE" id="PS50022"/>
    </source>
</evidence>
<evidence type="ECO:0000313" key="4">
    <source>
        <dbReference type="Proteomes" id="UP000320811"/>
    </source>
</evidence>